<protein>
    <submittedName>
        <fullName evidence="4">Outer membrane protein 1</fullName>
    </submittedName>
</protein>
<evidence type="ECO:0000256" key="1">
    <source>
        <dbReference type="SAM" id="MobiDB-lite"/>
    </source>
</evidence>
<evidence type="ECO:0000259" key="3">
    <source>
        <dbReference type="Pfam" id="PF01617"/>
    </source>
</evidence>
<accession>D6Q008</accession>
<reference evidence="4" key="1">
    <citation type="submission" date="2010-03" db="EMBL/GenBank/DDBJ databases">
        <title>Analysis of membrane protein genes in a Brazilian isolate of Anaplasma marginale.</title>
        <authorList>
            <person name="Guedes Junior D.S."/>
            <person name="Araujo F.R."/>
            <person name="Ramos C.A.N."/>
        </authorList>
    </citation>
    <scope>NUCLEOTIDE SEQUENCE</scope>
    <source>
        <strain evidence="4">NE-Brazil</strain>
    </source>
</reference>
<sequence length="330" mass="34817">MKKVYGLGYAALSLLFTPCGSFASPRPIDFSRGEGASGFFASVQYKLAVPHFRDFIVEDKGKALNTFAMKEKQQGGTAKAAAGAATPPAASSDAEAPPAKGPDLASGGSFEGKYSPEYLRSAKAGSVSVGYSAGNVRLEAEGMYQKFPVDTKKYKDNPERAYRFAISAPDENSTTVATRPQEPYHITAENKEVTTASLMANLCYDLLPESSQISPSACVGGGGSLVRFLGVTEVRWAYQAKVGVQYFASRKAALFAYAYASRVHPEKFSNIPVVHHIKTESPKGSQGAAGSGGGESSAQAAGGKLPGLLYPQASLGLDYFGFECGIRLVL</sequence>
<dbReference type="Pfam" id="PF01617">
    <property type="entry name" value="Surface_Ag_2"/>
    <property type="match status" value="1"/>
</dbReference>
<dbReference type="InterPro" id="IPR002566">
    <property type="entry name" value="Msp4_OMP-like"/>
</dbReference>
<name>D6Q008_ANAMA</name>
<feature type="signal peptide" evidence="2">
    <location>
        <begin position="1"/>
        <end position="23"/>
    </location>
</feature>
<organism evidence="4">
    <name type="scientific">Anaplasma marginale</name>
    <dbReference type="NCBI Taxonomy" id="770"/>
    <lineage>
        <taxon>Bacteria</taxon>
        <taxon>Pseudomonadati</taxon>
        <taxon>Pseudomonadota</taxon>
        <taxon>Alphaproteobacteria</taxon>
        <taxon>Rickettsiales</taxon>
        <taxon>Anaplasmataceae</taxon>
        <taxon>Anaplasma</taxon>
    </lineage>
</organism>
<feature type="compositionally biased region" description="Low complexity" evidence="1">
    <location>
        <begin position="78"/>
        <end position="98"/>
    </location>
</feature>
<dbReference type="InterPro" id="IPR011250">
    <property type="entry name" value="OMP/PagP_B-barrel"/>
</dbReference>
<feature type="domain" description="Msp4/OMP-like" evidence="3">
    <location>
        <begin position="36"/>
        <end position="284"/>
    </location>
</feature>
<feature type="region of interest" description="Disordered" evidence="1">
    <location>
        <begin position="78"/>
        <end position="107"/>
    </location>
</feature>
<dbReference type="AlphaFoldDB" id="D6Q008"/>
<evidence type="ECO:0000256" key="2">
    <source>
        <dbReference type="SAM" id="SignalP"/>
    </source>
</evidence>
<keyword evidence="2" id="KW-0732">Signal</keyword>
<evidence type="ECO:0000313" key="4">
    <source>
        <dbReference type="EMBL" id="ADF87317.1"/>
    </source>
</evidence>
<dbReference type="SUPFAM" id="SSF56925">
    <property type="entry name" value="OMPA-like"/>
    <property type="match status" value="1"/>
</dbReference>
<dbReference type="EMBL" id="GU991619">
    <property type="protein sequence ID" value="ADF87317.1"/>
    <property type="molecule type" value="Genomic_DNA"/>
</dbReference>
<feature type="chain" id="PRO_5003087382" evidence="2">
    <location>
        <begin position="24"/>
        <end position="330"/>
    </location>
</feature>
<proteinExistence type="predicted"/>
<dbReference type="Gene3D" id="2.40.160.20">
    <property type="match status" value="1"/>
</dbReference>